<accession>A0ABS3ARP6</accession>
<keyword evidence="3 7" id="KW-0812">Transmembrane</keyword>
<dbReference type="GO" id="GO:0008233">
    <property type="term" value="F:peptidase activity"/>
    <property type="evidence" value="ECO:0007669"/>
    <property type="project" value="UniProtKB-KW"/>
</dbReference>
<evidence type="ECO:0000313" key="10">
    <source>
        <dbReference type="Proteomes" id="UP000722121"/>
    </source>
</evidence>
<dbReference type="InterPro" id="IPR038236">
    <property type="entry name" value="GlpG_N_sf"/>
</dbReference>
<keyword evidence="6 7" id="KW-0472">Membrane</keyword>
<evidence type="ECO:0000256" key="7">
    <source>
        <dbReference type="SAM" id="Phobius"/>
    </source>
</evidence>
<feature type="transmembrane region" description="Helical" evidence="7">
    <location>
        <begin position="365"/>
        <end position="384"/>
    </location>
</feature>
<keyword evidence="10" id="KW-1185">Reference proteome</keyword>
<dbReference type="InterPro" id="IPR050925">
    <property type="entry name" value="Rhomboid_protease_S54"/>
</dbReference>
<evidence type="ECO:0000256" key="2">
    <source>
        <dbReference type="ARBA" id="ARBA00009045"/>
    </source>
</evidence>
<evidence type="ECO:0000259" key="8">
    <source>
        <dbReference type="Pfam" id="PF01694"/>
    </source>
</evidence>
<dbReference type="InterPro" id="IPR022764">
    <property type="entry name" value="Peptidase_S54_rhomboid_dom"/>
</dbReference>
<dbReference type="PANTHER" id="PTHR43731:SF14">
    <property type="entry name" value="PRESENILIN-ASSOCIATED RHOMBOID-LIKE PROTEIN, MITOCHONDRIAL"/>
    <property type="match status" value="1"/>
</dbReference>
<sequence length="396" mass="45567">MRLITTLENGDDANRFSYFLTVQGIENEVECSTVSKDGADITNYLIWIDSEEQLDNALDWLDKFLADPHKLQFEGHEKEAKQILHERSEKKRKTDEEWIKEKVKEKKPLFVRRKSPTGTITAFLLGLCIVIFLWQTFSSLKMQDRSEISIPPILLAPPITKALLYDYPSVLDLLDKLIVQYGPDILVGPDSLPQEAKELIHQINHSAYWQGIYDEFLLRRSNPKLPQVYNDPMFEQIRQGEWWRIFTPCLLHANLFHIFFNMVWLVFLGNQMEQRMKKWRYLLFVLFVGALSNTMQYLMGGFNFMGFSGVITGMAGFIYVRQHVAPWEGYQLAKLAIIIISLFIFGMFAVQLLSFSLELAGKDPIPTGIANTAHIGGAIIGMILGRWDFCVKKVGS</sequence>
<dbReference type="GO" id="GO:0006508">
    <property type="term" value="P:proteolysis"/>
    <property type="evidence" value="ECO:0007669"/>
    <property type="project" value="UniProtKB-KW"/>
</dbReference>
<evidence type="ECO:0000256" key="1">
    <source>
        <dbReference type="ARBA" id="ARBA00004141"/>
    </source>
</evidence>
<dbReference type="PANTHER" id="PTHR43731">
    <property type="entry name" value="RHOMBOID PROTEASE"/>
    <property type="match status" value="1"/>
</dbReference>
<evidence type="ECO:0000256" key="5">
    <source>
        <dbReference type="ARBA" id="ARBA00022989"/>
    </source>
</evidence>
<dbReference type="EMBL" id="JAFITR010000053">
    <property type="protein sequence ID" value="MBN4067025.1"/>
    <property type="molecule type" value="Genomic_DNA"/>
</dbReference>
<dbReference type="Pfam" id="PF01694">
    <property type="entry name" value="Rhomboid"/>
    <property type="match status" value="1"/>
</dbReference>
<proteinExistence type="inferred from homology"/>
<name>A0ABS3ARP6_9BACT</name>
<evidence type="ECO:0000313" key="9">
    <source>
        <dbReference type="EMBL" id="MBN4067025.1"/>
    </source>
</evidence>
<keyword evidence="5 7" id="KW-1133">Transmembrane helix</keyword>
<reference evidence="9 10" key="1">
    <citation type="submission" date="2021-02" db="EMBL/GenBank/DDBJ databases">
        <title>Activity-based single-cell genomes from oceanic crustal fluid captures similar information to metagenomic and metatranscriptomic surveys with orders of magnitude less sampling.</title>
        <authorList>
            <person name="D'Angelo T.S."/>
            <person name="Orcutt B.N."/>
        </authorList>
    </citation>
    <scope>NUCLEOTIDE SEQUENCE [LARGE SCALE GENOMIC DNA]</scope>
    <source>
        <strain evidence="9">AH-315-G07</strain>
    </source>
</reference>
<dbReference type="InterPro" id="IPR035952">
    <property type="entry name" value="Rhomboid-like_sf"/>
</dbReference>
<evidence type="ECO:0000256" key="3">
    <source>
        <dbReference type="ARBA" id="ARBA00022692"/>
    </source>
</evidence>
<feature type="transmembrane region" description="Helical" evidence="7">
    <location>
        <begin position="242"/>
        <end position="267"/>
    </location>
</feature>
<feature type="transmembrane region" description="Helical" evidence="7">
    <location>
        <begin position="279"/>
        <end position="298"/>
    </location>
</feature>
<keyword evidence="9" id="KW-0645">Protease</keyword>
<dbReference type="Proteomes" id="UP000722121">
    <property type="component" value="Unassembled WGS sequence"/>
</dbReference>
<organism evidence="9 10">
    <name type="scientific">Simkania negevensis</name>
    <dbReference type="NCBI Taxonomy" id="83561"/>
    <lineage>
        <taxon>Bacteria</taxon>
        <taxon>Pseudomonadati</taxon>
        <taxon>Chlamydiota</taxon>
        <taxon>Chlamydiia</taxon>
        <taxon>Parachlamydiales</taxon>
        <taxon>Simkaniaceae</taxon>
        <taxon>Simkania</taxon>
    </lineage>
</organism>
<evidence type="ECO:0000256" key="6">
    <source>
        <dbReference type="ARBA" id="ARBA00023136"/>
    </source>
</evidence>
<dbReference type="SUPFAM" id="SSF144091">
    <property type="entry name" value="Rhomboid-like"/>
    <property type="match status" value="1"/>
</dbReference>
<comment type="similarity">
    <text evidence="2">Belongs to the peptidase S54 family.</text>
</comment>
<comment type="caution">
    <text evidence="9">The sequence shown here is derived from an EMBL/GenBank/DDBJ whole genome shotgun (WGS) entry which is preliminary data.</text>
</comment>
<feature type="transmembrane region" description="Helical" evidence="7">
    <location>
        <begin position="304"/>
        <end position="320"/>
    </location>
</feature>
<feature type="transmembrane region" description="Helical" evidence="7">
    <location>
        <begin position="117"/>
        <end position="137"/>
    </location>
</feature>
<dbReference type="Gene3D" id="3.30.70.2350">
    <property type="match status" value="1"/>
</dbReference>
<comment type="subcellular location">
    <subcellularLocation>
        <location evidence="1">Membrane</location>
        <topology evidence="1">Multi-pass membrane protein</topology>
    </subcellularLocation>
</comment>
<keyword evidence="4" id="KW-0378">Hydrolase</keyword>
<feature type="transmembrane region" description="Helical" evidence="7">
    <location>
        <begin position="332"/>
        <end position="353"/>
    </location>
</feature>
<evidence type="ECO:0000256" key="4">
    <source>
        <dbReference type="ARBA" id="ARBA00022801"/>
    </source>
</evidence>
<gene>
    <name evidence="9" type="ORF">JYU14_02975</name>
</gene>
<dbReference type="Gene3D" id="1.20.1540.10">
    <property type="entry name" value="Rhomboid-like"/>
    <property type="match status" value="1"/>
</dbReference>
<protein>
    <submittedName>
        <fullName evidence="9">Rhomboid family intramembrane serine protease</fullName>
    </submittedName>
</protein>
<feature type="domain" description="Peptidase S54 rhomboid" evidence="8">
    <location>
        <begin position="240"/>
        <end position="385"/>
    </location>
</feature>